<dbReference type="Gene3D" id="2.30.29.30">
    <property type="entry name" value="Pleckstrin-homology domain (PH domain)/Phosphotyrosine-binding domain (PTB)"/>
    <property type="match status" value="1"/>
</dbReference>
<feature type="compositionally biased region" description="Polar residues" evidence="2">
    <location>
        <begin position="690"/>
        <end position="714"/>
    </location>
</feature>
<sequence>MSTGTTKSFCFGKTRGASFSEHALPTHGLGQPANEAGAPSLRTFGSAVWRKRARTQGTVDKPDASAISPHVPLAHIPPLPPPPRGLDNTTRPRAAVMPSSPVFVSPVAPISLTRTVIDLSSRESSTELSSATTIADSRDLSFESDKGPEEDPARITRLEDIIQVPADPPRRDSGLRQAHQQPTSELMVAGQKSLNFGRLQQQLISSQSGTAFAASVSPKSPLKTPMLEKIGFLYRGRRSHVAPSPASSKTASVESSRAQSMSSFPSRMSVVQSNAPQLLTPPSSPVSPEFGRERYVLVTYRNEYANVRVTDTTDTVDILRQAADVMKSPINTAASIVFECYAPYGLERRLRRYERIREVIASWPNDAHNSLLIRHAWGPENHKDLDISSVPAGESPATFVLQLYHSSRSGKWQKRWIALLGDGQMLSTRTPDMSPGRDSMRLCDLSEYDIYNFMNEPVTLAGEGGLRDARTSLAKNLKPPKRHVFAIKSQQMPTTYPTTTSFVHFFCTEDPAVARKFQTLVHAWRSWYMVKTRREALRKRIVGSTLGPVPQITPVKHQPQKNFSHIKVSPGHCMRVSIDETPYTIGEFQPLVDLERFNKPADEFGSDWIADPTPSPPSPTTPGADSAIAVGTPSTIKSGKPDADGSDGGSPSEERRKRRDGKKALPLIDTKGGASAAVQGAANITIAVTEPTTPSTQHSKSSTSWDGSTDTQQTEPVEAEPVVIAKPEPNPWLPSAAEHTAKIKAEQLHLEQLRLEKLRLEQMENAPIILQRPVTSSALSGRAPPATLDRRTCRLRDRVPTVSSSNVEANYRAVSQWAEQHLGPPPSRFLEVPTASKHGRSMTTMSSIPMLAEFPASYNNNNNGKRGNASNHTHANSVSGPALWRNQSLSSSRPSTSHGDKNWSGLSGAGTSAGGGSAMSRHQQLRGRSGSMNSLRRGYTGSGPLPLPGEMLPPMPPVPLHLRPSIREGGAAAGAGAGIGGPGASTRPPVILQDIERNLTVRSQRTALAP</sequence>
<dbReference type="InterPro" id="IPR029071">
    <property type="entry name" value="Ubiquitin-like_domsf"/>
</dbReference>
<dbReference type="STRING" id="2025994.A0A2T3A0V9"/>
<feature type="coiled-coil region" evidence="1">
    <location>
        <begin position="736"/>
        <end position="763"/>
    </location>
</feature>
<evidence type="ECO:0000256" key="2">
    <source>
        <dbReference type="SAM" id="MobiDB-lite"/>
    </source>
</evidence>
<dbReference type="PANTHER" id="PTHR38700">
    <property type="entry name" value="YALI0E22418P"/>
    <property type="match status" value="1"/>
</dbReference>
<evidence type="ECO:0008006" key="5">
    <source>
        <dbReference type="Google" id="ProtNLM"/>
    </source>
</evidence>
<dbReference type="Proteomes" id="UP000241462">
    <property type="component" value="Unassembled WGS sequence"/>
</dbReference>
<feature type="compositionally biased region" description="Pro residues" evidence="2">
    <location>
        <begin position="945"/>
        <end position="959"/>
    </location>
</feature>
<dbReference type="PANTHER" id="PTHR38700:SF1">
    <property type="entry name" value="PH DOMAIN-CONTAINING PROTEIN"/>
    <property type="match status" value="1"/>
</dbReference>
<dbReference type="SUPFAM" id="SSF54236">
    <property type="entry name" value="Ubiquitin-like"/>
    <property type="match status" value="1"/>
</dbReference>
<name>A0A2T3A0V9_9PEZI</name>
<keyword evidence="4" id="KW-1185">Reference proteome</keyword>
<feature type="region of interest" description="Disordered" evidence="2">
    <location>
        <begin position="55"/>
        <end position="81"/>
    </location>
</feature>
<feature type="compositionally biased region" description="Gly residues" evidence="2">
    <location>
        <begin position="971"/>
        <end position="983"/>
    </location>
</feature>
<organism evidence="3 4">
    <name type="scientific">Coniella lustricola</name>
    <dbReference type="NCBI Taxonomy" id="2025994"/>
    <lineage>
        <taxon>Eukaryota</taxon>
        <taxon>Fungi</taxon>
        <taxon>Dikarya</taxon>
        <taxon>Ascomycota</taxon>
        <taxon>Pezizomycotina</taxon>
        <taxon>Sordariomycetes</taxon>
        <taxon>Sordariomycetidae</taxon>
        <taxon>Diaporthales</taxon>
        <taxon>Schizoparmaceae</taxon>
        <taxon>Coniella</taxon>
    </lineage>
</organism>
<dbReference type="OrthoDB" id="43122at2759"/>
<dbReference type="Gene3D" id="3.10.20.90">
    <property type="entry name" value="Phosphatidylinositol 3-kinase Catalytic Subunit, Chain A, domain 1"/>
    <property type="match status" value="1"/>
</dbReference>
<protein>
    <recommendedName>
        <fullName evidence="5">PH domain-containing protein</fullName>
    </recommendedName>
</protein>
<dbReference type="AlphaFoldDB" id="A0A2T3A0V9"/>
<evidence type="ECO:0000256" key="1">
    <source>
        <dbReference type="SAM" id="Coils"/>
    </source>
</evidence>
<keyword evidence="1" id="KW-0175">Coiled coil</keyword>
<dbReference type="EMBL" id="KZ678521">
    <property type="protein sequence ID" value="PSR80769.1"/>
    <property type="molecule type" value="Genomic_DNA"/>
</dbReference>
<feature type="region of interest" description="Disordered" evidence="2">
    <location>
        <begin position="688"/>
        <end position="714"/>
    </location>
</feature>
<proteinExistence type="predicted"/>
<feature type="region of interest" description="Disordered" evidence="2">
    <location>
        <begin position="165"/>
        <end position="184"/>
    </location>
</feature>
<evidence type="ECO:0000313" key="3">
    <source>
        <dbReference type="EMBL" id="PSR80769.1"/>
    </source>
</evidence>
<feature type="region of interest" description="Disordered" evidence="2">
    <location>
        <begin position="822"/>
        <end position="842"/>
    </location>
</feature>
<reference evidence="3 4" key="1">
    <citation type="journal article" date="2018" name="Mycol. Prog.">
        <title>Coniella lustricola, a new species from submerged detritus.</title>
        <authorList>
            <person name="Raudabaugh D.B."/>
            <person name="Iturriaga T."/>
            <person name="Carver A."/>
            <person name="Mondo S."/>
            <person name="Pangilinan J."/>
            <person name="Lipzen A."/>
            <person name="He G."/>
            <person name="Amirebrahimi M."/>
            <person name="Grigoriev I.V."/>
            <person name="Miller A.N."/>
        </authorList>
    </citation>
    <scope>NUCLEOTIDE SEQUENCE [LARGE SCALE GENOMIC DNA]</scope>
    <source>
        <strain evidence="3 4">B22-T-1</strain>
    </source>
</reference>
<feature type="region of interest" description="Disordered" evidence="2">
    <location>
        <begin position="859"/>
        <end position="989"/>
    </location>
</feature>
<feature type="region of interest" description="Disordered" evidence="2">
    <location>
        <begin position="238"/>
        <end position="257"/>
    </location>
</feature>
<feature type="compositionally biased region" description="Polar residues" evidence="2">
    <location>
        <begin position="864"/>
        <end position="897"/>
    </location>
</feature>
<accession>A0A2T3A0V9</accession>
<evidence type="ECO:0000313" key="4">
    <source>
        <dbReference type="Proteomes" id="UP000241462"/>
    </source>
</evidence>
<gene>
    <name evidence="3" type="ORF">BD289DRAFT_484790</name>
</gene>
<feature type="region of interest" description="Disordered" evidence="2">
    <location>
        <begin position="603"/>
        <end position="676"/>
    </location>
</feature>
<dbReference type="InParanoid" id="A0A2T3A0V9"/>
<feature type="compositionally biased region" description="Polar residues" evidence="2">
    <location>
        <begin position="245"/>
        <end position="257"/>
    </location>
</feature>
<feature type="compositionally biased region" description="Gly residues" evidence="2">
    <location>
        <begin position="907"/>
        <end position="917"/>
    </location>
</feature>
<dbReference type="InterPro" id="IPR011993">
    <property type="entry name" value="PH-like_dom_sf"/>
</dbReference>